<feature type="region of interest" description="Disordered" evidence="1">
    <location>
        <begin position="1"/>
        <end position="20"/>
    </location>
</feature>
<feature type="region of interest" description="Disordered" evidence="1">
    <location>
        <begin position="98"/>
        <end position="293"/>
    </location>
</feature>
<organism evidence="2 3">
    <name type="scientific">Amniculicola lignicola CBS 123094</name>
    <dbReference type="NCBI Taxonomy" id="1392246"/>
    <lineage>
        <taxon>Eukaryota</taxon>
        <taxon>Fungi</taxon>
        <taxon>Dikarya</taxon>
        <taxon>Ascomycota</taxon>
        <taxon>Pezizomycotina</taxon>
        <taxon>Dothideomycetes</taxon>
        <taxon>Pleosporomycetidae</taxon>
        <taxon>Pleosporales</taxon>
        <taxon>Amniculicolaceae</taxon>
        <taxon>Amniculicola</taxon>
    </lineage>
</organism>
<dbReference type="Proteomes" id="UP000799779">
    <property type="component" value="Unassembled WGS sequence"/>
</dbReference>
<feature type="region of interest" description="Disordered" evidence="1">
    <location>
        <begin position="298"/>
        <end position="317"/>
    </location>
</feature>
<proteinExistence type="predicted"/>
<gene>
    <name evidence="2" type="ORF">P154DRAFT_595600</name>
</gene>
<accession>A0A6A5WJZ9</accession>
<keyword evidence="3" id="KW-1185">Reference proteome</keyword>
<feature type="compositionally biased region" description="Polar residues" evidence="1">
    <location>
        <begin position="221"/>
        <end position="237"/>
    </location>
</feature>
<name>A0A6A5WJZ9_9PLEO</name>
<feature type="compositionally biased region" description="Low complexity" evidence="1">
    <location>
        <begin position="186"/>
        <end position="220"/>
    </location>
</feature>
<feature type="region of interest" description="Disordered" evidence="1">
    <location>
        <begin position="322"/>
        <end position="351"/>
    </location>
</feature>
<evidence type="ECO:0000256" key="1">
    <source>
        <dbReference type="SAM" id="MobiDB-lite"/>
    </source>
</evidence>
<evidence type="ECO:0000313" key="2">
    <source>
        <dbReference type="EMBL" id="KAF2001992.1"/>
    </source>
</evidence>
<sequence>MNSSTRLYERLERIPQDPTDPESLEDLIVCAFGAFERYYVCWKNRSGEYRQDGHDLPDSLQDWLYPADGSTRDFETLQVVFGRGDDYFASDKNGKLEYKEPEVKKPEPPSDDMMDKPALRRSRTVSFIRPLSDPSSKTFPEPSYRDSMARPPSLPIVPVIPSRSRSRSNSRPTSDPVMNELESMLSQTSPTTSHPSTASRPGSRATRTSSITSISTASSTPKDSPINSPVLSQSRPQTRARRPLSMSFSTGLFPKIVEGKTLTPTSTTPHFPEDDYIPPIPPLPPLPKKSAYTNAGIQNDTLYPEPTPLPPQRPTYTYANASVQTDPLPSPPPRKPVYTTTTATQTTPLPSPIRPSLHLDTHHSALSTSSDAEYQYQYPTPIDLPPAAPNPVFMGRMLDYFNRPGYKLGDSLSSTYYHFDGVVEEGYGYGDGDGGGYEEEWRGVEGGQVV</sequence>
<evidence type="ECO:0000313" key="3">
    <source>
        <dbReference type="Proteomes" id="UP000799779"/>
    </source>
</evidence>
<feature type="compositionally biased region" description="Basic and acidic residues" evidence="1">
    <location>
        <begin position="98"/>
        <end position="118"/>
    </location>
</feature>
<protein>
    <submittedName>
        <fullName evidence="2">Uncharacterized protein</fullName>
    </submittedName>
</protein>
<feature type="compositionally biased region" description="Low complexity" evidence="1">
    <location>
        <begin position="156"/>
        <end position="172"/>
    </location>
</feature>
<feature type="compositionally biased region" description="Pro residues" evidence="1">
    <location>
        <begin position="278"/>
        <end position="287"/>
    </location>
</feature>
<dbReference type="EMBL" id="ML977580">
    <property type="protein sequence ID" value="KAF2001992.1"/>
    <property type="molecule type" value="Genomic_DNA"/>
</dbReference>
<reference evidence="2" key="1">
    <citation type="journal article" date="2020" name="Stud. Mycol.">
        <title>101 Dothideomycetes genomes: a test case for predicting lifestyles and emergence of pathogens.</title>
        <authorList>
            <person name="Haridas S."/>
            <person name="Albert R."/>
            <person name="Binder M."/>
            <person name="Bloem J."/>
            <person name="Labutti K."/>
            <person name="Salamov A."/>
            <person name="Andreopoulos B."/>
            <person name="Baker S."/>
            <person name="Barry K."/>
            <person name="Bills G."/>
            <person name="Bluhm B."/>
            <person name="Cannon C."/>
            <person name="Castanera R."/>
            <person name="Culley D."/>
            <person name="Daum C."/>
            <person name="Ezra D."/>
            <person name="Gonzalez J."/>
            <person name="Henrissat B."/>
            <person name="Kuo A."/>
            <person name="Liang C."/>
            <person name="Lipzen A."/>
            <person name="Lutzoni F."/>
            <person name="Magnuson J."/>
            <person name="Mondo S."/>
            <person name="Nolan M."/>
            <person name="Ohm R."/>
            <person name="Pangilinan J."/>
            <person name="Park H.-J."/>
            <person name="Ramirez L."/>
            <person name="Alfaro M."/>
            <person name="Sun H."/>
            <person name="Tritt A."/>
            <person name="Yoshinaga Y."/>
            <person name="Zwiers L.-H."/>
            <person name="Turgeon B."/>
            <person name="Goodwin S."/>
            <person name="Spatafora J."/>
            <person name="Crous P."/>
            <person name="Grigoriev I."/>
        </authorList>
    </citation>
    <scope>NUCLEOTIDE SEQUENCE</scope>
    <source>
        <strain evidence="2">CBS 123094</strain>
    </source>
</reference>
<dbReference type="AlphaFoldDB" id="A0A6A5WJZ9"/>
<dbReference type="OrthoDB" id="4120989at2759"/>